<evidence type="ECO:0000256" key="5">
    <source>
        <dbReference type="ARBA" id="ARBA00022679"/>
    </source>
</evidence>
<feature type="transmembrane region" description="Helical" evidence="10">
    <location>
        <begin position="6"/>
        <end position="29"/>
    </location>
</feature>
<evidence type="ECO:0000259" key="11">
    <source>
        <dbReference type="PROSITE" id="PS50109"/>
    </source>
</evidence>
<keyword evidence="8 10" id="KW-0472">Membrane</keyword>
<evidence type="ECO:0000256" key="2">
    <source>
        <dbReference type="ARBA" id="ARBA00004370"/>
    </source>
</evidence>
<dbReference type="EC" id="2.7.13.3" evidence="3"/>
<dbReference type="EMBL" id="DVHU01000109">
    <property type="protein sequence ID" value="HIR94168.1"/>
    <property type="molecule type" value="Genomic_DNA"/>
</dbReference>
<dbReference type="GO" id="GO:0005886">
    <property type="term" value="C:plasma membrane"/>
    <property type="evidence" value="ECO:0007669"/>
    <property type="project" value="TreeGrafter"/>
</dbReference>
<evidence type="ECO:0000256" key="9">
    <source>
        <dbReference type="SAM" id="MobiDB-lite"/>
    </source>
</evidence>
<evidence type="ECO:0000256" key="7">
    <source>
        <dbReference type="ARBA" id="ARBA00023012"/>
    </source>
</evidence>
<dbReference type="SMART" id="SM00388">
    <property type="entry name" value="HisKA"/>
    <property type="match status" value="1"/>
</dbReference>
<dbReference type="CDD" id="cd00082">
    <property type="entry name" value="HisKA"/>
    <property type="match status" value="1"/>
</dbReference>
<dbReference type="Gene3D" id="1.10.287.130">
    <property type="match status" value="1"/>
</dbReference>
<gene>
    <name evidence="12" type="ORF">IAB98_12190</name>
</gene>
<dbReference type="GO" id="GO:0016036">
    <property type="term" value="P:cellular response to phosphate starvation"/>
    <property type="evidence" value="ECO:0007669"/>
    <property type="project" value="TreeGrafter"/>
</dbReference>
<dbReference type="PANTHER" id="PTHR45453">
    <property type="entry name" value="PHOSPHATE REGULON SENSOR PROTEIN PHOR"/>
    <property type="match status" value="1"/>
</dbReference>
<accession>A0A9D1JGP3</accession>
<dbReference type="AlphaFoldDB" id="A0A9D1JGP3"/>
<dbReference type="SMART" id="SM00387">
    <property type="entry name" value="HATPase_c"/>
    <property type="match status" value="1"/>
</dbReference>
<dbReference type="InterPro" id="IPR035965">
    <property type="entry name" value="PAS-like_dom_sf"/>
</dbReference>
<evidence type="ECO:0000256" key="10">
    <source>
        <dbReference type="SAM" id="Phobius"/>
    </source>
</evidence>
<dbReference type="InterPro" id="IPR004358">
    <property type="entry name" value="Sig_transdc_His_kin-like_C"/>
</dbReference>
<dbReference type="PRINTS" id="PR00344">
    <property type="entry name" value="BCTRLSENSOR"/>
</dbReference>
<comment type="catalytic activity">
    <reaction evidence="1">
        <text>ATP + protein L-histidine = ADP + protein N-phospho-L-histidine.</text>
        <dbReference type="EC" id="2.7.13.3"/>
    </reaction>
</comment>
<comment type="subcellular location">
    <subcellularLocation>
        <location evidence="2">Membrane</location>
    </subcellularLocation>
</comment>
<dbReference type="Pfam" id="PF00512">
    <property type="entry name" value="HisKA"/>
    <property type="match status" value="1"/>
</dbReference>
<reference evidence="12" key="1">
    <citation type="submission" date="2020-10" db="EMBL/GenBank/DDBJ databases">
        <authorList>
            <person name="Gilroy R."/>
        </authorList>
    </citation>
    <scope>NUCLEOTIDE SEQUENCE</scope>
    <source>
        <strain evidence="12">ChiSxjej1B13-7041</strain>
    </source>
</reference>
<evidence type="ECO:0000313" key="12">
    <source>
        <dbReference type="EMBL" id="HIR94168.1"/>
    </source>
</evidence>
<dbReference type="InterPro" id="IPR031967">
    <property type="entry name" value="PhoR_single_Cache-like_dom"/>
</dbReference>
<dbReference type="Gene3D" id="3.30.565.10">
    <property type="entry name" value="Histidine kinase-like ATPase, C-terminal domain"/>
    <property type="match status" value="1"/>
</dbReference>
<dbReference type="InterPro" id="IPR000014">
    <property type="entry name" value="PAS"/>
</dbReference>
<feature type="transmembrane region" description="Helical" evidence="10">
    <location>
        <begin position="145"/>
        <end position="171"/>
    </location>
</feature>
<dbReference type="Gene3D" id="3.30.450.20">
    <property type="entry name" value="PAS domain"/>
    <property type="match status" value="1"/>
</dbReference>
<feature type="region of interest" description="Disordered" evidence="9">
    <location>
        <begin position="79"/>
        <end position="110"/>
    </location>
</feature>
<feature type="compositionally biased region" description="Basic and acidic residues" evidence="9">
    <location>
        <begin position="90"/>
        <end position="102"/>
    </location>
</feature>
<evidence type="ECO:0000256" key="3">
    <source>
        <dbReference type="ARBA" id="ARBA00012438"/>
    </source>
</evidence>
<sequence length="556" mass="62068">MKEKIIKYTSILIAIAVLATFVAVSLVMYGRFSAAMKRDVRHEAMYLKIMVEREGVEAIDDEVGDLTDTRITVIDPEGDVTYDSMEDPASLERHEDRPEVQEAQKNGTGEATRYSMTLSQQTFYHAVLLSDGSVLRAAATTDSVLATMMSALTLVGLLVVGVIILGIFLIYRQTARMMEPLKHLDLEHPLRNSVYPELKPLMRQLEKQNEQIAHQMKELKTNQANYLAITEYMEEGLMLTSRERVISLNQAAERFLGQVSEYCVGKPIDTVVRIADLQDAIEDALEGHGSEKVVVHGERSYQILTNPVKISGRVQGTVALILDITDKWEAEELRREFSANVSHELKTPLMSISGYAELIENGLVQPGDIPSFAGRIHQEAVRLSNLVADIMKLSQLDEAAEGLLWEEVSLKDLTQEVCGHLQVQAAQHKVELDFSGEECQVYGVRQVLFEMCFNLCENAIKYNREGGSVKIRLEDAGDKIRWSVKDTGIGIAPEHQGRVFERFYRVDKSHSRKTGGTGLGLSIVKHGAALHHAEITLESASGEGTEITLEFPREQK</sequence>
<dbReference type="InterPro" id="IPR036890">
    <property type="entry name" value="HATPase_C_sf"/>
</dbReference>
<evidence type="ECO:0000313" key="13">
    <source>
        <dbReference type="Proteomes" id="UP000886841"/>
    </source>
</evidence>
<dbReference type="InterPro" id="IPR003594">
    <property type="entry name" value="HATPase_dom"/>
</dbReference>
<dbReference type="Pfam" id="PF02518">
    <property type="entry name" value="HATPase_c"/>
    <property type="match status" value="1"/>
</dbReference>
<dbReference type="PANTHER" id="PTHR45453:SF1">
    <property type="entry name" value="PHOSPHATE REGULON SENSOR PROTEIN PHOR"/>
    <property type="match status" value="1"/>
</dbReference>
<dbReference type="InterPro" id="IPR036097">
    <property type="entry name" value="HisK_dim/P_sf"/>
</dbReference>
<dbReference type="InterPro" id="IPR003661">
    <property type="entry name" value="HisK_dim/P_dom"/>
</dbReference>
<proteinExistence type="predicted"/>
<keyword evidence="7" id="KW-0902">Two-component regulatory system</keyword>
<dbReference type="InterPro" id="IPR050351">
    <property type="entry name" value="BphY/WalK/GraS-like"/>
</dbReference>
<comment type="caution">
    <text evidence="12">The sequence shown here is derived from an EMBL/GenBank/DDBJ whole genome shotgun (WGS) entry which is preliminary data.</text>
</comment>
<dbReference type="FunFam" id="3.30.565.10:FF:000006">
    <property type="entry name" value="Sensor histidine kinase WalK"/>
    <property type="match status" value="1"/>
</dbReference>
<dbReference type="GO" id="GO:0004721">
    <property type="term" value="F:phosphoprotein phosphatase activity"/>
    <property type="evidence" value="ECO:0007669"/>
    <property type="project" value="TreeGrafter"/>
</dbReference>
<dbReference type="Proteomes" id="UP000886841">
    <property type="component" value="Unassembled WGS sequence"/>
</dbReference>
<evidence type="ECO:0000256" key="8">
    <source>
        <dbReference type="ARBA" id="ARBA00023136"/>
    </source>
</evidence>
<keyword evidence="5" id="KW-0808">Transferase</keyword>
<dbReference type="InterPro" id="IPR005467">
    <property type="entry name" value="His_kinase_dom"/>
</dbReference>
<evidence type="ECO:0000256" key="4">
    <source>
        <dbReference type="ARBA" id="ARBA00022553"/>
    </source>
</evidence>
<reference evidence="12" key="2">
    <citation type="journal article" date="2021" name="PeerJ">
        <title>Extensive microbial diversity within the chicken gut microbiome revealed by metagenomics and culture.</title>
        <authorList>
            <person name="Gilroy R."/>
            <person name="Ravi A."/>
            <person name="Getino M."/>
            <person name="Pursley I."/>
            <person name="Horton D.L."/>
            <person name="Alikhan N.F."/>
            <person name="Baker D."/>
            <person name="Gharbi K."/>
            <person name="Hall N."/>
            <person name="Watson M."/>
            <person name="Adriaenssens E.M."/>
            <person name="Foster-Nyarko E."/>
            <person name="Jarju S."/>
            <person name="Secka A."/>
            <person name="Antonio M."/>
            <person name="Oren A."/>
            <person name="Chaudhuri R.R."/>
            <person name="La Ragione R."/>
            <person name="Hildebrand F."/>
            <person name="Pallen M.J."/>
        </authorList>
    </citation>
    <scope>NUCLEOTIDE SEQUENCE</scope>
    <source>
        <strain evidence="12">ChiSxjej1B13-7041</strain>
    </source>
</reference>
<keyword evidence="6" id="KW-0418">Kinase</keyword>
<feature type="domain" description="Histidine kinase" evidence="11">
    <location>
        <begin position="340"/>
        <end position="555"/>
    </location>
</feature>
<evidence type="ECO:0000256" key="6">
    <source>
        <dbReference type="ARBA" id="ARBA00022777"/>
    </source>
</evidence>
<keyword evidence="4" id="KW-0597">Phosphoprotein</keyword>
<dbReference type="Pfam" id="PF16736">
    <property type="entry name" value="sCache_like"/>
    <property type="match status" value="1"/>
</dbReference>
<dbReference type="FunFam" id="1.10.287.130:FF:000001">
    <property type="entry name" value="Two-component sensor histidine kinase"/>
    <property type="match status" value="1"/>
</dbReference>
<keyword evidence="10" id="KW-1133">Transmembrane helix</keyword>
<dbReference type="GO" id="GO:0000155">
    <property type="term" value="F:phosphorelay sensor kinase activity"/>
    <property type="evidence" value="ECO:0007669"/>
    <property type="project" value="InterPro"/>
</dbReference>
<name>A0A9D1JGP3_9FIRM</name>
<evidence type="ECO:0000256" key="1">
    <source>
        <dbReference type="ARBA" id="ARBA00000085"/>
    </source>
</evidence>
<dbReference type="PROSITE" id="PS50109">
    <property type="entry name" value="HIS_KIN"/>
    <property type="match status" value="1"/>
</dbReference>
<dbReference type="SUPFAM" id="SSF47384">
    <property type="entry name" value="Homodimeric domain of signal transducing histidine kinase"/>
    <property type="match status" value="1"/>
</dbReference>
<protein>
    <recommendedName>
        <fullName evidence="3">histidine kinase</fullName>
        <ecNumber evidence="3">2.7.13.3</ecNumber>
    </recommendedName>
</protein>
<dbReference type="SUPFAM" id="SSF55874">
    <property type="entry name" value="ATPase domain of HSP90 chaperone/DNA topoisomerase II/histidine kinase"/>
    <property type="match status" value="1"/>
</dbReference>
<dbReference type="SUPFAM" id="SSF55785">
    <property type="entry name" value="PYP-like sensor domain (PAS domain)"/>
    <property type="match status" value="1"/>
</dbReference>
<organism evidence="12 13">
    <name type="scientific">Candidatus Egerieimonas intestinavium</name>
    <dbReference type="NCBI Taxonomy" id="2840777"/>
    <lineage>
        <taxon>Bacteria</taxon>
        <taxon>Bacillati</taxon>
        <taxon>Bacillota</taxon>
        <taxon>Clostridia</taxon>
        <taxon>Lachnospirales</taxon>
        <taxon>Lachnospiraceae</taxon>
        <taxon>Lachnospiraceae incertae sedis</taxon>
        <taxon>Candidatus Egerieimonas</taxon>
    </lineage>
</organism>
<keyword evidence="10" id="KW-0812">Transmembrane</keyword>
<dbReference type="NCBIfam" id="TIGR00229">
    <property type="entry name" value="sensory_box"/>
    <property type="match status" value="1"/>
</dbReference>